<dbReference type="EMBL" id="JNBR01000135">
    <property type="protein sequence ID" value="OQR96656.1"/>
    <property type="molecule type" value="Genomic_DNA"/>
</dbReference>
<evidence type="ECO:0000256" key="3">
    <source>
        <dbReference type="ARBA" id="ARBA00023180"/>
    </source>
</evidence>
<evidence type="ECO:0000313" key="6">
    <source>
        <dbReference type="Proteomes" id="UP000243579"/>
    </source>
</evidence>
<dbReference type="Pfam" id="PF07648">
    <property type="entry name" value="Kazal_2"/>
    <property type="match status" value="2"/>
</dbReference>
<dbReference type="GO" id="GO:0050840">
    <property type="term" value="F:extracellular matrix binding"/>
    <property type="evidence" value="ECO:0007669"/>
    <property type="project" value="TreeGrafter"/>
</dbReference>
<evidence type="ECO:0000259" key="4">
    <source>
        <dbReference type="PROSITE" id="PS51465"/>
    </source>
</evidence>
<evidence type="ECO:0000313" key="5">
    <source>
        <dbReference type="EMBL" id="OQR96656.1"/>
    </source>
</evidence>
<keyword evidence="6" id="KW-1185">Reference proteome</keyword>
<dbReference type="InterPro" id="IPR002350">
    <property type="entry name" value="Kazal_dom"/>
</dbReference>
<proteinExistence type="predicted"/>
<dbReference type="GO" id="GO:0005518">
    <property type="term" value="F:collagen binding"/>
    <property type="evidence" value="ECO:0007669"/>
    <property type="project" value="TreeGrafter"/>
</dbReference>
<dbReference type="GO" id="GO:0005615">
    <property type="term" value="C:extracellular space"/>
    <property type="evidence" value="ECO:0007669"/>
    <property type="project" value="TreeGrafter"/>
</dbReference>
<dbReference type="Proteomes" id="UP000243579">
    <property type="component" value="Unassembled WGS sequence"/>
</dbReference>
<dbReference type="PANTHER" id="PTHR13866:SF29">
    <property type="entry name" value="FOLLISTATIN"/>
    <property type="match status" value="1"/>
</dbReference>
<dbReference type="InterPro" id="IPR036058">
    <property type="entry name" value="Kazal_dom_sf"/>
</dbReference>
<sequence>MRSGLRQSSPVCGSDNNTYPSECAVTNLACGVPGLKSCARATCPTTCTSNYIPVCGTNNQTYDSPCELRKAACGSDIPTLNVTYEGACRAAMPALQCKGGQGPCSSPVSSTTARALGMATVVLVLVAAV</sequence>
<evidence type="ECO:0000256" key="2">
    <source>
        <dbReference type="ARBA" id="ARBA00023157"/>
    </source>
</evidence>
<dbReference type="PANTHER" id="PTHR13866">
    <property type="entry name" value="SPARC OSTEONECTIN"/>
    <property type="match status" value="1"/>
</dbReference>
<dbReference type="OrthoDB" id="88691at2759"/>
<dbReference type="SMART" id="SM00280">
    <property type="entry name" value="KAZAL"/>
    <property type="match status" value="2"/>
</dbReference>
<name>A0A1V9ZF85_ACHHY</name>
<dbReference type="AlphaFoldDB" id="A0A1V9ZF85"/>
<dbReference type="CDD" id="cd00104">
    <property type="entry name" value="KAZAL_FS"/>
    <property type="match status" value="1"/>
</dbReference>
<keyword evidence="2" id="KW-1015">Disulfide bond</keyword>
<evidence type="ECO:0000256" key="1">
    <source>
        <dbReference type="ARBA" id="ARBA00022729"/>
    </source>
</evidence>
<gene>
    <name evidence="5" type="ORF">ACHHYP_20705</name>
</gene>
<keyword evidence="1" id="KW-0732">Signal</keyword>
<accession>A0A1V9ZF85</accession>
<keyword evidence="3" id="KW-0325">Glycoprotein</keyword>
<dbReference type="PROSITE" id="PS51465">
    <property type="entry name" value="KAZAL_2"/>
    <property type="match status" value="2"/>
</dbReference>
<feature type="domain" description="Kazal-like" evidence="4">
    <location>
        <begin position="39"/>
        <end position="90"/>
    </location>
</feature>
<organism evidence="5 6">
    <name type="scientific">Achlya hypogyna</name>
    <name type="common">Oomycete</name>
    <name type="synonym">Protoachlya hypogyna</name>
    <dbReference type="NCBI Taxonomy" id="1202772"/>
    <lineage>
        <taxon>Eukaryota</taxon>
        <taxon>Sar</taxon>
        <taxon>Stramenopiles</taxon>
        <taxon>Oomycota</taxon>
        <taxon>Saprolegniomycetes</taxon>
        <taxon>Saprolegniales</taxon>
        <taxon>Achlyaceae</taxon>
        <taxon>Achlya</taxon>
    </lineage>
</organism>
<dbReference type="SUPFAM" id="SSF100895">
    <property type="entry name" value="Kazal-type serine protease inhibitors"/>
    <property type="match status" value="2"/>
</dbReference>
<dbReference type="GO" id="GO:0005509">
    <property type="term" value="F:calcium ion binding"/>
    <property type="evidence" value="ECO:0007669"/>
    <property type="project" value="TreeGrafter"/>
</dbReference>
<reference evidence="5 6" key="1">
    <citation type="journal article" date="2014" name="Genome Biol. Evol.">
        <title>The secreted proteins of Achlya hypogyna and Thraustotheca clavata identify the ancestral oomycete secretome and reveal gene acquisitions by horizontal gene transfer.</title>
        <authorList>
            <person name="Misner I."/>
            <person name="Blouin N."/>
            <person name="Leonard G."/>
            <person name="Richards T.A."/>
            <person name="Lane C.E."/>
        </authorList>
    </citation>
    <scope>NUCLEOTIDE SEQUENCE [LARGE SCALE GENOMIC DNA]</scope>
    <source>
        <strain evidence="5 6">ATCC 48635</strain>
    </source>
</reference>
<dbReference type="Gene3D" id="3.30.60.30">
    <property type="match status" value="2"/>
</dbReference>
<dbReference type="STRING" id="1202772.A0A1V9ZF85"/>
<comment type="caution">
    <text evidence="5">The sequence shown here is derived from an EMBL/GenBank/DDBJ whole genome shotgun (WGS) entry which is preliminary data.</text>
</comment>
<feature type="domain" description="Kazal-like" evidence="4">
    <location>
        <begin position="1"/>
        <end position="30"/>
    </location>
</feature>
<protein>
    <recommendedName>
        <fullName evidence="4">Kazal-like domain-containing protein</fullName>
    </recommendedName>
</protein>